<dbReference type="PRINTS" id="PR00722">
    <property type="entry name" value="CHYMOTRYPSIN"/>
</dbReference>
<evidence type="ECO:0000259" key="5">
    <source>
        <dbReference type="PROSITE" id="PS50240"/>
    </source>
</evidence>
<reference evidence="6 7" key="1">
    <citation type="journal article" date="2015" name="Genome Biol. Evol.">
        <title>Phylogenomic analyses indicate that early fungi evolved digesting cell walls of algal ancestors of land plants.</title>
        <authorList>
            <person name="Chang Y."/>
            <person name="Wang S."/>
            <person name="Sekimoto S."/>
            <person name="Aerts A.L."/>
            <person name="Choi C."/>
            <person name="Clum A."/>
            <person name="LaButti K.M."/>
            <person name="Lindquist E.A."/>
            <person name="Yee Ngan C."/>
            <person name="Ohm R.A."/>
            <person name="Salamov A.A."/>
            <person name="Grigoriev I.V."/>
            <person name="Spatafora J.W."/>
            <person name="Berbee M.L."/>
        </authorList>
    </citation>
    <scope>NUCLEOTIDE SEQUENCE [LARGE SCALE GENOMIC DNA]</scope>
    <source>
        <strain evidence="6 7">NRRL 28638</strain>
    </source>
</reference>
<dbReference type="STRING" id="796925.A0A137NU62"/>
<keyword evidence="3 6" id="KW-0645">Protease</keyword>
<name>A0A137NU62_CONC2</name>
<dbReference type="CDD" id="cd00190">
    <property type="entry name" value="Tryp_SPc"/>
    <property type="match status" value="1"/>
</dbReference>
<dbReference type="InterPro" id="IPR050430">
    <property type="entry name" value="Peptidase_S1"/>
</dbReference>
<evidence type="ECO:0000313" key="7">
    <source>
        <dbReference type="Proteomes" id="UP000070444"/>
    </source>
</evidence>
<evidence type="ECO:0000256" key="1">
    <source>
        <dbReference type="ARBA" id="ARBA00007664"/>
    </source>
</evidence>
<evidence type="ECO:0000256" key="2">
    <source>
        <dbReference type="ARBA" id="ARBA00023157"/>
    </source>
</evidence>
<dbReference type="InterPro" id="IPR033116">
    <property type="entry name" value="TRYPSIN_SER"/>
</dbReference>
<feature type="signal peptide" evidence="4">
    <location>
        <begin position="1"/>
        <end position="17"/>
    </location>
</feature>
<dbReference type="SMART" id="SM00020">
    <property type="entry name" value="Tryp_SPc"/>
    <property type="match status" value="1"/>
</dbReference>
<evidence type="ECO:0000256" key="4">
    <source>
        <dbReference type="SAM" id="SignalP"/>
    </source>
</evidence>
<dbReference type="Proteomes" id="UP000070444">
    <property type="component" value="Unassembled WGS sequence"/>
</dbReference>
<protein>
    <submittedName>
        <fullName evidence="6">Trypsin-like serine protease</fullName>
    </submittedName>
</protein>
<organism evidence="6 7">
    <name type="scientific">Conidiobolus coronatus (strain ATCC 28846 / CBS 209.66 / NRRL 28638)</name>
    <name type="common">Delacroixia coronata</name>
    <dbReference type="NCBI Taxonomy" id="796925"/>
    <lineage>
        <taxon>Eukaryota</taxon>
        <taxon>Fungi</taxon>
        <taxon>Fungi incertae sedis</taxon>
        <taxon>Zoopagomycota</taxon>
        <taxon>Entomophthoromycotina</taxon>
        <taxon>Entomophthoromycetes</taxon>
        <taxon>Entomophthorales</taxon>
        <taxon>Ancylistaceae</taxon>
        <taxon>Conidiobolus</taxon>
    </lineage>
</organism>
<dbReference type="Pfam" id="PF00089">
    <property type="entry name" value="Trypsin"/>
    <property type="match status" value="1"/>
</dbReference>
<keyword evidence="3" id="KW-0378">Hydrolase</keyword>
<dbReference type="InterPro" id="IPR009003">
    <property type="entry name" value="Peptidase_S1_PA"/>
</dbReference>
<accession>A0A137NU62</accession>
<dbReference type="GO" id="GO:0004252">
    <property type="term" value="F:serine-type endopeptidase activity"/>
    <property type="evidence" value="ECO:0007669"/>
    <property type="project" value="InterPro"/>
</dbReference>
<dbReference type="InterPro" id="IPR001254">
    <property type="entry name" value="Trypsin_dom"/>
</dbReference>
<dbReference type="OrthoDB" id="6380398at2759"/>
<keyword evidence="7" id="KW-1185">Reference proteome</keyword>
<dbReference type="FunFam" id="2.40.10.10:FF:000068">
    <property type="entry name" value="transmembrane protease serine 2"/>
    <property type="match status" value="1"/>
</dbReference>
<keyword evidence="4" id="KW-0732">Signal</keyword>
<dbReference type="InterPro" id="IPR043504">
    <property type="entry name" value="Peptidase_S1_PA_chymotrypsin"/>
</dbReference>
<evidence type="ECO:0000256" key="3">
    <source>
        <dbReference type="RuleBase" id="RU363034"/>
    </source>
</evidence>
<dbReference type="PANTHER" id="PTHR24276">
    <property type="entry name" value="POLYSERASE-RELATED"/>
    <property type="match status" value="1"/>
</dbReference>
<keyword evidence="2" id="KW-1015">Disulfide bond</keyword>
<dbReference type="EMBL" id="KQ964742">
    <property type="protein sequence ID" value="KXN66310.1"/>
    <property type="molecule type" value="Genomic_DNA"/>
</dbReference>
<keyword evidence="3" id="KW-0720">Serine protease</keyword>
<dbReference type="InterPro" id="IPR001314">
    <property type="entry name" value="Peptidase_S1A"/>
</dbReference>
<sequence length="267" mass="29382">MLNNLFILSTALLALRANEVEDADDEREGRIINGRETQPFAYPFVVSLQANGGHFCGGSLLDNRTVLTAAHCTNIVDTNSITVNVKRHDLRLQSNQEGGQSIRITRQTRHPQYDSTRVFNDIAVWKLASPVTVPVSYVTLDDGRYADQEDLPAETIGWGRINPNTQETASRLRHTVLPIYNNQMCSRGYGWGISPQAQVCAGYAEGTTSTCQGDSGGPLFVKQGGQTIQIGVTSYGKSKQCLTQGAPTVFSRVANFRSWIQSEQRNN</sequence>
<gene>
    <name evidence="6" type="ORF">CONCODRAFT_11884</name>
</gene>
<comment type="similarity">
    <text evidence="1">Belongs to the peptidase S1 family.</text>
</comment>
<dbReference type="PROSITE" id="PS00134">
    <property type="entry name" value="TRYPSIN_HIS"/>
    <property type="match status" value="1"/>
</dbReference>
<feature type="chain" id="PRO_5007294046" evidence="4">
    <location>
        <begin position="18"/>
        <end position="267"/>
    </location>
</feature>
<dbReference type="SUPFAM" id="SSF50494">
    <property type="entry name" value="Trypsin-like serine proteases"/>
    <property type="match status" value="1"/>
</dbReference>
<dbReference type="Gene3D" id="2.40.10.10">
    <property type="entry name" value="Trypsin-like serine proteases"/>
    <property type="match status" value="1"/>
</dbReference>
<feature type="domain" description="Peptidase S1" evidence="5">
    <location>
        <begin position="31"/>
        <end position="265"/>
    </location>
</feature>
<dbReference type="AlphaFoldDB" id="A0A137NU62"/>
<dbReference type="InterPro" id="IPR018114">
    <property type="entry name" value="TRYPSIN_HIS"/>
</dbReference>
<dbReference type="PROSITE" id="PS50240">
    <property type="entry name" value="TRYPSIN_DOM"/>
    <property type="match status" value="1"/>
</dbReference>
<dbReference type="PROSITE" id="PS00135">
    <property type="entry name" value="TRYPSIN_SER"/>
    <property type="match status" value="1"/>
</dbReference>
<proteinExistence type="inferred from homology"/>
<dbReference type="PANTHER" id="PTHR24276:SF91">
    <property type="entry name" value="AT26814P-RELATED"/>
    <property type="match status" value="1"/>
</dbReference>
<dbReference type="GO" id="GO:0006508">
    <property type="term" value="P:proteolysis"/>
    <property type="evidence" value="ECO:0007669"/>
    <property type="project" value="UniProtKB-KW"/>
</dbReference>
<evidence type="ECO:0000313" key="6">
    <source>
        <dbReference type="EMBL" id="KXN66310.1"/>
    </source>
</evidence>